<dbReference type="GO" id="GO:0016301">
    <property type="term" value="F:kinase activity"/>
    <property type="evidence" value="ECO:0007669"/>
    <property type="project" value="UniProtKB-KW"/>
</dbReference>
<evidence type="ECO:0000256" key="5">
    <source>
        <dbReference type="ARBA" id="ARBA00022475"/>
    </source>
</evidence>
<feature type="transmembrane region" description="Helical" evidence="10">
    <location>
        <begin position="90"/>
        <end position="117"/>
    </location>
</feature>
<dbReference type="PANTHER" id="PTHR43045:SF2">
    <property type="entry name" value="INNER MEMBRANE METABOLITE TRANSPORT PROTEIN YHJE"/>
    <property type="match status" value="1"/>
</dbReference>
<dbReference type="RefSeq" id="WP_331303415.1">
    <property type="nucleotide sequence ID" value="NZ_MLCA01000011.1"/>
</dbReference>
<evidence type="ECO:0000256" key="2">
    <source>
        <dbReference type="ARBA" id="ARBA00004651"/>
    </source>
</evidence>
<evidence type="ECO:0000259" key="13">
    <source>
        <dbReference type="PROSITE" id="PS50850"/>
    </source>
</evidence>
<reference evidence="14 15" key="1">
    <citation type="journal article" date="2012" name="Genet. Mol. Biol.">
        <title>Analysis of 16S rRNA and mxaF genes revealing insights into Methylobacterium niche-specific plant association.</title>
        <authorList>
            <person name="Dourado M.N."/>
            <person name="Andreote F.D."/>
            <person name="Dini-Andreote F."/>
            <person name="Conti R."/>
            <person name="Araujo J.M."/>
            <person name="Araujo W.L."/>
        </authorList>
    </citation>
    <scope>NUCLEOTIDE SEQUENCE [LARGE SCALE GENOMIC DNA]</scope>
    <source>
        <strain evidence="14 15">TC3-10</strain>
    </source>
</reference>
<feature type="domain" description="PAC" evidence="12">
    <location>
        <begin position="538"/>
        <end position="589"/>
    </location>
</feature>
<dbReference type="EC" id="2.7.13.3" evidence="3"/>
<keyword evidence="5" id="KW-1003">Cell membrane</keyword>
<dbReference type="InterPro" id="IPR005467">
    <property type="entry name" value="His_kinase_dom"/>
</dbReference>
<dbReference type="InterPro" id="IPR003594">
    <property type="entry name" value="HATPase_dom"/>
</dbReference>
<dbReference type="Pfam" id="PF07690">
    <property type="entry name" value="MFS_1"/>
    <property type="match status" value="1"/>
</dbReference>
<dbReference type="PROSITE" id="PS50850">
    <property type="entry name" value="MFS"/>
    <property type="match status" value="1"/>
</dbReference>
<dbReference type="SUPFAM" id="SSF47384">
    <property type="entry name" value="Homodimeric domain of signal transducing histidine kinase"/>
    <property type="match status" value="1"/>
</dbReference>
<sequence>MSAVGNARPRQTTARVLLASLIGTTVEFYDFYIYATAASLIFGPLFFPAALQSAELISAYASFGLAFVARPIGGAVFGHFGDRVGRKATLVASLLLMGLSTSAIGLLPTFALAGWLAPVLLCLLRFGQGLALGGEWSGAALLALENAPPGWRARYAMFAPLGAPLGFFVANGLFLILTVTLSAEQFADWGWRIPFLLSVPLVWLGLWVRTNLGETEEFAAAVKDAQPPRVPLVALMRHHAGQVVAGMFGVVACFSLFWTATAFALGYGTTTLGYSRASFLTVELGAILFMAAAIVVASWLSDRLDPARVLIVGCAGTIVSGILLAPMLGSGSLATIFVFLAFALWVMGFVNGPLGAWLPSLFPPQVRYTGTSVAFNVGGIIGGAFSPMIAQALAAQSGLTAVGFYLALTGGISLIAFDTSARQRALGALARSERRYRALFEQSHVALCEVDLSGAQARLAEARAAGRPGTELRGQEDAALAAACAREIALIDVNDATVRLLGCGSRDAVLGSMSRFLPPGSGLVLPLLQRIDRGGGRFEAQGRLVRADGREVTVILVVALPDDPVAFDRVACAMIDVTERERAKEALLAAQAELARAGRVSTVGAISASIAHEVNQPIGAMVMSAEACLRWLRRETPDLEAAARAAERAVRDGMRASRIVQRTREQLRRDRSQPELVDLQPLLAEVVALLDREILAAGATVRVLIAATEARVLADRVEMQQVVVNLVTNGLHAMLAVPETRRELRIALSAPAPGRLRIAVSDSGTGIDPEQLPKLFSPFFTTKRDGMGIGLAICRTIVESHGGTLTGRNNDGPGATFAVELPAAEPGRESRAAFEPAAAGT</sequence>
<evidence type="ECO:0000256" key="4">
    <source>
        <dbReference type="ARBA" id="ARBA00022448"/>
    </source>
</evidence>
<dbReference type="InterPro" id="IPR011701">
    <property type="entry name" value="MFS"/>
</dbReference>
<dbReference type="InterPro" id="IPR000700">
    <property type="entry name" value="PAS-assoc_C"/>
</dbReference>
<dbReference type="PRINTS" id="PR00344">
    <property type="entry name" value="BCTRLSENSOR"/>
</dbReference>
<evidence type="ECO:0000256" key="10">
    <source>
        <dbReference type="SAM" id="Phobius"/>
    </source>
</evidence>
<evidence type="ECO:0000256" key="6">
    <source>
        <dbReference type="ARBA" id="ARBA00022553"/>
    </source>
</evidence>
<feature type="transmembrane region" description="Helical" evidence="10">
    <location>
        <begin position="189"/>
        <end position="208"/>
    </location>
</feature>
<keyword evidence="4" id="KW-0813">Transport</keyword>
<organism evidence="14 15">
    <name type="scientific">Methylobacterium oryzae</name>
    <dbReference type="NCBI Taxonomy" id="334852"/>
    <lineage>
        <taxon>Bacteria</taxon>
        <taxon>Pseudomonadati</taxon>
        <taxon>Pseudomonadota</taxon>
        <taxon>Alphaproteobacteria</taxon>
        <taxon>Hyphomicrobiales</taxon>
        <taxon>Methylobacteriaceae</taxon>
        <taxon>Methylobacterium</taxon>
    </lineage>
</organism>
<protein>
    <recommendedName>
        <fullName evidence="3">histidine kinase</fullName>
        <ecNumber evidence="3">2.7.13.3</ecNumber>
    </recommendedName>
</protein>
<dbReference type="CDD" id="cd17369">
    <property type="entry name" value="MFS_ShiA_like"/>
    <property type="match status" value="1"/>
</dbReference>
<dbReference type="Proteomes" id="UP001355206">
    <property type="component" value="Unassembled WGS sequence"/>
</dbReference>
<evidence type="ECO:0000313" key="15">
    <source>
        <dbReference type="Proteomes" id="UP001355206"/>
    </source>
</evidence>
<evidence type="ECO:0000256" key="1">
    <source>
        <dbReference type="ARBA" id="ARBA00000085"/>
    </source>
</evidence>
<dbReference type="Pfam" id="PF02518">
    <property type="entry name" value="HATPase_c"/>
    <property type="match status" value="1"/>
</dbReference>
<keyword evidence="7 10" id="KW-0812">Transmembrane</keyword>
<feature type="domain" description="Histidine kinase" evidence="11">
    <location>
        <begin position="609"/>
        <end position="825"/>
    </location>
</feature>
<dbReference type="InterPro" id="IPR036259">
    <property type="entry name" value="MFS_trans_sf"/>
</dbReference>
<feature type="transmembrane region" description="Helical" evidence="10">
    <location>
        <begin position="334"/>
        <end position="361"/>
    </location>
</feature>
<evidence type="ECO:0000259" key="12">
    <source>
        <dbReference type="PROSITE" id="PS50113"/>
    </source>
</evidence>
<comment type="subcellular location">
    <subcellularLocation>
        <location evidence="2">Cell membrane</location>
        <topology evidence="2">Multi-pass membrane protein</topology>
    </subcellularLocation>
</comment>
<evidence type="ECO:0000256" key="7">
    <source>
        <dbReference type="ARBA" id="ARBA00022692"/>
    </source>
</evidence>
<feature type="transmembrane region" description="Helical" evidence="10">
    <location>
        <begin position="399"/>
        <end position="417"/>
    </location>
</feature>
<feature type="transmembrane region" description="Helical" evidence="10">
    <location>
        <begin position="243"/>
        <end position="267"/>
    </location>
</feature>
<evidence type="ECO:0000259" key="11">
    <source>
        <dbReference type="PROSITE" id="PS50109"/>
    </source>
</evidence>
<accession>A0ABU7TTZ5</accession>
<evidence type="ECO:0000256" key="8">
    <source>
        <dbReference type="ARBA" id="ARBA00022989"/>
    </source>
</evidence>
<evidence type="ECO:0000256" key="3">
    <source>
        <dbReference type="ARBA" id="ARBA00012438"/>
    </source>
</evidence>
<evidence type="ECO:0000313" key="14">
    <source>
        <dbReference type="EMBL" id="MEE7493140.1"/>
    </source>
</evidence>
<comment type="catalytic activity">
    <reaction evidence="1">
        <text>ATP + protein L-histidine = ADP + protein N-phospho-L-histidine.</text>
        <dbReference type="EC" id="2.7.13.3"/>
    </reaction>
</comment>
<dbReference type="InterPro" id="IPR020846">
    <property type="entry name" value="MFS_dom"/>
</dbReference>
<keyword evidence="6" id="KW-0597">Phosphoprotein</keyword>
<dbReference type="Gene3D" id="3.30.450.20">
    <property type="entry name" value="PAS domain"/>
    <property type="match status" value="1"/>
</dbReference>
<dbReference type="PANTHER" id="PTHR43045">
    <property type="entry name" value="SHIKIMATE TRANSPORTER"/>
    <property type="match status" value="1"/>
</dbReference>
<gene>
    <name evidence="14" type="ORF">MOTC310_22840</name>
</gene>
<dbReference type="InterPro" id="IPR004358">
    <property type="entry name" value="Sig_transdc_His_kin-like_C"/>
</dbReference>
<dbReference type="Gene3D" id="1.20.1250.20">
    <property type="entry name" value="MFS general substrate transporter like domains"/>
    <property type="match status" value="1"/>
</dbReference>
<dbReference type="SMART" id="SM00388">
    <property type="entry name" value="HisKA"/>
    <property type="match status" value="1"/>
</dbReference>
<dbReference type="InterPro" id="IPR035965">
    <property type="entry name" value="PAS-like_dom_sf"/>
</dbReference>
<keyword evidence="14" id="KW-0418">Kinase</keyword>
<keyword evidence="8 10" id="KW-1133">Transmembrane helix</keyword>
<comment type="caution">
    <text evidence="14">The sequence shown here is derived from an EMBL/GenBank/DDBJ whole genome shotgun (WGS) entry which is preliminary data.</text>
</comment>
<dbReference type="SUPFAM" id="SSF55785">
    <property type="entry name" value="PYP-like sensor domain (PAS domain)"/>
    <property type="match status" value="1"/>
</dbReference>
<evidence type="ECO:0000256" key="9">
    <source>
        <dbReference type="ARBA" id="ARBA00023136"/>
    </source>
</evidence>
<keyword evidence="15" id="KW-1185">Reference proteome</keyword>
<dbReference type="InterPro" id="IPR036097">
    <property type="entry name" value="HisK_dim/P_sf"/>
</dbReference>
<dbReference type="Gene3D" id="1.10.287.130">
    <property type="match status" value="1"/>
</dbReference>
<keyword evidence="9 10" id="KW-0472">Membrane</keyword>
<feature type="transmembrane region" description="Helical" evidence="10">
    <location>
        <begin position="373"/>
        <end position="393"/>
    </location>
</feature>
<dbReference type="InterPro" id="IPR003661">
    <property type="entry name" value="HisK_dim/P_dom"/>
</dbReference>
<feature type="transmembrane region" description="Helical" evidence="10">
    <location>
        <begin position="156"/>
        <end position="177"/>
    </location>
</feature>
<dbReference type="PROSITE" id="PS50113">
    <property type="entry name" value="PAC"/>
    <property type="match status" value="1"/>
</dbReference>
<dbReference type="CDD" id="cd00130">
    <property type="entry name" value="PAS"/>
    <property type="match status" value="1"/>
</dbReference>
<feature type="domain" description="Major facilitator superfamily (MFS) profile" evidence="13">
    <location>
        <begin position="16"/>
        <end position="425"/>
    </location>
</feature>
<dbReference type="SUPFAM" id="SSF55874">
    <property type="entry name" value="ATPase domain of HSP90 chaperone/DNA topoisomerase II/histidine kinase"/>
    <property type="match status" value="1"/>
</dbReference>
<dbReference type="EMBL" id="MLCA01000011">
    <property type="protein sequence ID" value="MEE7493140.1"/>
    <property type="molecule type" value="Genomic_DNA"/>
</dbReference>
<feature type="transmembrane region" description="Helical" evidence="10">
    <location>
        <begin position="307"/>
        <end position="328"/>
    </location>
</feature>
<dbReference type="InterPro" id="IPR036890">
    <property type="entry name" value="HATPase_C_sf"/>
</dbReference>
<dbReference type="Gene3D" id="3.30.565.10">
    <property type="entry name" value="Histidine kinase-like ATPase, C-terminal domain"/>
    <property type="match status" value="1"/>
</dbReference>
<name>A0ABU7TTZ5_9HYPH</name>
<dbReference type="PROSITE" id="PS50109">
    <property type="entry name" value="HIS_KIN"/>
    <property type="match status" value="1"/>
</dbReference>
<feature type="transmembrane region" description="Helical" evidence="10">
    <location>
        <begin position="279"/>
        <end position="300"/>
    </location>
</feature>
<keyword evidence="14" id="KW-0808">Transferase</keyword>
<dbReference type="InterPro" id="IPR000014">
    <property type="entry name" value="PAS"/>
</dbReference>
<dbReference type="SUPFAM" id="SSF103473">
    <property type="entry name" value="MFS general substrate transporter"/>
    <property type="match status" value="1"/>
</dbReference>
<proteinExistence type="predicted"/>
<feature type="transmembrane region" description="Helical" evidence="10">
    <location>
        <begin position="57"/>
        <end position="78"/>
    </location>
</feature>
<dbReference type="SMART" id="SM00387">
    <property type="entry name" value="HATPase_c"/>
    <property type="match status" value="1"/>
</dbReference>